<proteinExistence type="predicted"/>
<protein>
    <submittedName>
        <fullName evidence="1">Uncharacterized protein</fullName>
    </submittedName>
</protein>
<sequence>AAENNNRAFAKTLLSYRADVNALHDCFSPLRTTAKYGSELVANLLLRGDSALRYSVANESFAVMNQLLQHPRERSIFQIARAKQCSGLPYSGLIETW</sequence>
<evidence type="ECO:0000313" key="1">
    <source>
        <dbReference type="EMBL" id="KAJ5283321.1"/>
    </source>
</evidence>
<dbReference type="EMBL" id="JAPVEB010000001">
    <property type="protein sequence ID" value="KAJ5283321.1"/>
    <property type="molecule type" value="Genomic_DNA"/>
</dbReference>
<dbReference type="Gene3D" id="1.25.40.20">
    <property type="entry name" value="Ankyrin repeat-containing domain"/>
    <property type="match status" value="1"/>
</dbReference>
<dbReference type="InterPro" id="IPR036770">
    <property type="entry name" value="Ankyrin_rpt-contain_sf"/>
</dbReference>
<keyword evidence="2" id="KW-1185">Reference proteome</keyword>
<comment type="caution">
    <text evidence="1">The sequence shown here is derived from an EMBL/GenBank/DDBJ whole genome shotgun (WGS) entry which is preliminary data.</text>
</comment>
<dbReference type="SUPFAM" id="SSF48403">
    <property type="entry name" value="Ankyrin repeat"/>
    <property type="match status" value="1"/>
</dbReference>
<name>A0ABQ8WYZ1_PENCH</name>
<gene>
    <name evidence="1" type="ORF">N7505_001301</name>
</gene>
<feature type="non-terminal residue" evidence="1">
    <location>
        <position position="1"/>
    </location>
</feature>
<accession>A0ABQ8WYZ1</accession>
<evidence type="ECO:0000313" key="2">
    <source>
        <dbReference type="Proteomes" id="UP001220256"/>
    </source>
</evidence>
<organism evidence="1 2">
    <name type="scientific">Penicillium chrysogenum</name>
    <name type="common">Penicillium notatum</name>
    <dbReference type="NCBI Taxonomy" id="5076"/>
    <lineage>
        <taxon>Eukaryota</taxon>
        <taxon>Fungi</taxon>
        <taxon>Dikarya</taxon>
        <taxon>Ascomycota</taxon>
        <taxon>Pezizomycotina</taxon>
        <taxon>Eurotiomycetes</taxon>
        <taxon>Eurotiomycetidae</taxon>
        <taxon>Eurotiales</taxon>
        <taxon>Aspergillaceae</taxon>
        <taxon>Penicillium</taxon>
        <taxon>Penicillium chrysogenum species complex</taxon>
    </lineage>
</organism>
<reference evidence="1 2" key="1">
    <citation type="journal article" date="2023" name="IMA Fungus">
        <title>Comparative genomic study of the Penicillium genus elucidates a diverse pangenome and 15 lateral gene transfer events.</title>
        <authorList>
            <person name="Petersen C."/>
            <person name="Sorensen T."/>
            <person name="Nielsen M.R."/>
            <person name="Sondergaard T.E."/>
            <person name="Sorensen J.L."/>
            <person name="Fitzpatrick D.A."/>
            <person name="Frisvad J.C."/>
            <person name="Nielsen K.L."/>
        </authorList>
    </citation>
    <scope>NUCLEOTIDE SEQUENCE [LARGE SCALE GENOMIC DNA]</scope>
    <source>
        <strain evidence="1 2">IBT 3361</strain>
    </source>
</reference>
<dbReference type="Proteomes" id="UP001220256">
    <property type="component" value="Unassembled WGS sequence"/>
</dbReference>